<sequence length="191" mass="21370">MRIVAEDRPQRALPAQDVEVNPLHPRPLANAPISFTTPFYFFSIPARPQPPSYSPSPKQMRSSRETSTSTTTSSTSTLTSQSEKQPSGAGGTFMNQWSSHHLKRRRSASKLFATLACGETWMPCRNMLARQYGKLRLPQRRDKIALSLSLATLTPTHPDLLQSRWTSSQNSASIRRDSKLIRNEPPGLNSH</sequence>
<feature type="compositionally biased region" description="Basic and acidic residues" evidence="1">
    <location>
        <begin position="1"/>
        <end position="10"/>
    </location>
</feature>
<name>A0A5C3KF05_COPMA</name>
<gene>
    <name evidence="2" type="ORF">FA15DRAFT_267788</name>
</gene>
<protein>
    <submittedName>
        <fullName evidence="2">Uncharacterized protein</fullName>
    </submittedName>
</protein>
<proteinExistence type="predicted"/>
<feature type="compositionally biased region" description="Polar residues" evidence="1">
    <location>
        <begin position="164"/>
        <end position="173"/>
    </location>
</feature>
<dbReference type="Proteomes" id="UP000307440">
    <property type="component" value="Unassembled WGS sequence"/>
</dbReference>
<feature type="region of interest" description="Disordered" evidence="1">
    <location>
        <begin position="164"/>
        <end position="191"/>
    </location>
</feature>
<reference evidence="2 3" key="1">
    <citation type="journal article" date="2019" name="Nat. Ecol. Evol.">
        <title>Megaphylogeny resolves global patterns of mushroom evolution.</title>
        <authorList>
            <person name="Varga T."/>
            <person name="Krizsan K."/>
            <person name="Foldi C."/>
            <person name="Dima B."/>
            <person name="Sanchez-Garcia M."/>
            <person name="Sanchez-Ramirez S."/>
            <person name="Szollosi G.J."/>
            <person name="Szarkandi J.G."/>
            <person name="Papp V."/>
            <person name="Albert L."/>
            <person name="Andreopoulos W."/>
            <person name="Angelini C."/>
            <person name="Antonin V."/>
            <person name="Barry K.W."/>
            <person name="Bougher N.L."/>
            <person name="Buchanan P."/>
            <person name="Buyck B."/>
            <person name="Bense V."/>
            <person name="Catcheside P."/>
            <person name="Chovatia M."/>
            <person name="Cooper J."/>
            <person name="Damon W."/>
            <person name="Desjardin D."/>
            <person name="Finy P."/>
            <person name="Geml J."/>
            <person name="Haridas S."/>
            <person name="Hughes K."/>
            <person name="Justo A."/>
            <person name="Karasinski D."/>
            <person name="Kautmanova I."/>
            <person name="Kiss B."/>
            <person name="Kocsube S."/>
            <person name="Kotiranta H."/>
            <person name="LaButti K.M."/>
            <person name="Lechner B.E."/>
            <person name="Liimatainen K."/>
            <person name="Lipzen A."/>
            <person name="Lukacs Z."/>
            <person name="Mihaltcheva S."/>
            <person name="Morgado L.N."/>
            <person name="Niskanen T."/>
            <person name="Noordeloos M.E."/>
            <person name="Ohm R.A."/>
            <person name="Ortiz-Santana B."/>
            <person name="Ovrebo C."/>
            <person name="Racz N."/>
            <person name="Riley R."/>
            <person name="Savchenko A."/>
            <person name="Shiryaev A."/>
            <person name="Soop K."/>
            <person name="Spirin V."/>
            <person name="Szebenyi C."/>
            <person name="Tomsovsky M."/>
            <person name="Tulloss R.E."/>
            <person name="Uehling J."/>
            <person name="Grigoriev I.V."/>
            <person name="Vagvolgyi C."/>
            <person name="Papp T."/>
            <person name="Martin F.M."/>
            <person name="Miettinen O."/>
            <person name="Hibbett D.S."/>
            <person name="Nagy L.G."/>
        </authorList>
    </citation>
    <scope>NUCLEOTIDE SEQUENCE [LARGE SCALE GENOMIC DNA]</scope>
    <source>
        <strain evidence="2 3">CBS 121175</strain>
    </source>
</reference>
<dbReference type="AlphaFoldDB" id="A0A5C3KF05"/>
<keyword evidence="3" id="KW-1185">Reference proteome</keyword>
<dbReference type="EMBL" id="ML210416">
    <property type="protein sequence ID" value="TFK18263.1"/>
    <property type="molecule type" value="Genomic_DNA"/>
</dbReference>
<feature type="region of interest" description="Disordered" evidence="1">
    <location>
        <begin position="50"/>
        <end position="95"/>
    </location>
</feature>
<feature type="region of interest" description="Disordered" evidence="1">
    <location>
        <begin position="1"/>
        <end position="24"/>
    </location>
</feature>
<organism evidence="2 3">
    <name type="scientific">Coprinopsis marcescibilis</name>
    <name type="common">Agaric fungus</name>
    <name type="synonym">Psathyrella marcescibilis</name>
    <dbReference type="NCBI Taxonomy" id="230819"/>
    <lineage>
        <taxon>Eukaryota</taxon>
        <taxon>Fungi</taxon>
        <taxon>Dikarya</taxon>
        <taxon>Basidiomycota</taxon>
        <taxon>Agaricomycotina</taxon>
        <taxon>Agaricomycetes</taxon>
        <taxon>Agaricomycetidae</taxon>
        <taxon>Agaricales</taxon>
        <taxon>Agaricineae</taxon>
        <taxon>Psathyrellaceae</taxon>
        <taxon>Coprinopsis</taxon>
    </lineage>
</organism>
<evidence type="ECO:0000256" key="1">
    <source>
        <dbReference type="SAM" id="MobiDB-lite"/>
    </source>
</evidence>
<evidence type="ECO:0000313" key="2">
    <source>
        <dbReference type="EMBL" id="TFK18263.1"/>
    </source>
</evidence>
<evidence type="ECO:0000313" key="3">
    <source>
        <dbReference type="Proteomes" id="UP000307440"/>
    </source>
</evidence>
<accession>A0A5C3KF05</accession>
<feature type="compositionally biased region" description="Low complexity" evidence="1">
    <location>
        <begin position="65"/>
        <end position="82"/>
    </location>
</feature>